<gene>
    <name evidence="2" type="ORF">FG382_08035</name>
</gene>
<protein>
    <submittedName>
        <fullName evidence="2">Uncharacterized protein</fullName>
    </submittedName>
</protein>
<dbReference type="OrthoDB" id="2989633at2"/>
<comment type="caution">
    <text evidence="2">The sequence shown here is derived from an EMBL/GenBank/DDBJ whole genome shotgun (WGS) entry which is preliminary data.</text>
</comment>
<name>A0A544TAA6_9BACI</name>
<feature type="compositionally biased region" description="Basic and acidic residues" evidence="1">
    <location>
        <begin position="104"/>
        <end position="119"/>
    </location>
</feature>
<reference evidence="2 3" key="1">
    <citation type="submission" date="2019-05" db="EMBL/GenBank/DDBJ databases">
        <title>Psychrobacillus vulpis sp. nov., a new species isolated from feces of a red fox that inhabits in The Tablas de Daimiel Natural Park, Albacete, Spain.</title>
        <authorList>
            <person name="Rodriguez M."/>
            <person name="Reina J.C."/>
            <person name="Bejar V."/>
            <person name="Llamas I."/>
        </authorList>
    </citation>
    <scope>NUCLEOTIDE SEQUENCE [LARGE SCALE GENOMIC DNA]</scope>
    <source>
        <strain evidence="2 3">NEAU-3TGS17</strain>
    </source>
</reference>
<keyword evidence="3" id="KW-1185">Reference proteome</keyword>
<evidence type="ECO:0000256" key="1">
    <source>
        <dbReference type="SAM" id="MobiDB-lite"/>
    </source>
</evidence>
<dbReference type="RefSeq" id="WP_142538380.1">
    <property type="nucleotide sequence ID" value="NZ_BMIE01000003.1"/>
</dbReference>
<evidence type="ECO:0000313" key="2">
    <source>
        <dbReference type="EMBL" id="TQR14397.1"/>
    </source>
</evidence>
<proteinExistence type="predicted"/>
<feature type="region of interest" description="Disordered" evidence="1">
    <location>
        <begin position="98"/>
        <end position="119"/>
    </location>
</feature>
<accession>A0A544TAA6</accession>
<dbReference type="AlphaFoldDB" id="A0A544TAA6"/>
<evidence type="ECO:0000313" key="3">
    <source>
        <dbReference type="Proteomes" id="UP000317316"/>
    </source>
</evidence>
<organism evidence="2 3">
    <name type="scientific">Psychrobacillus lasiicapitis</name>
    <dbReference type="NCBI Taxonomy" id="1636719"/>
    <lineage>
        <taxon>Bacteria</taxon>
        <taxon>Bacillati</taxon>
        <taxon>Bacillota</taxon>
        <taxon>Bacilli</taxon>
        <taxon>Bacillales</taxon>
        <taxon>Bacillaceae</taxon>
        <taxon>Psychrobacillus</taxon>
    </lineage>
</organism>
<dbReference type="EMBL" id="VDGH01000004">
    <property type="protein sequence ID" value="TQR14397.1"/>
    <property type="molecule type" value="Genomic_DNA"/>
</dbReference>
<dbReference type="Proteomes" id="UP000317316">
    <property type="component" value="Unassembled WGS sequence"/>
</dbReference>
<sequence>MDAVSFWDMTYAEIYTSIKAYQKRKETDLQTQAVISYHQANLLSHLIGIQFGSKQAQKELHEAFPGIFPKLEKQAEQQRIKQQKWQVMKARIDAYAAEKRKRGESRGNDARRTANTDNN</sequence>